<dbReference type="InterPro" id="IPR021109">
    <property type="entry name" value="Peptidase_aspartic_dom_sf"/>
</dbReference>
<feature type="domain" description="Peptidase A1" evidence="11">
    <location>
        <begin position="70"/>
        <end position="385"/>
    </location>
</feature>
<dbReference type="PROSITE" id="PS51767">
    <property type="entry name" value="PEPTIDASE_A1"/>
    <property type="match status" value="1"/>
</dbReference>
<proteinExistence type="inferred from homology"/>
<evidence type="ECO:0000256" key="5">
    <source>
        <dbReference type="ARBA" id="ARBA00023157"/>
    </source>
</evidence>
<dbReference type="EMBL" id="HBUF01223212">
    <property type="protein sequence ID" value="CAG6670399.1"/>
    <property type="molecule type" value="Transcribed_RNA"/>
</dbReference>
<dbReference type="GO" id="GO:0004190">
    <property type="term" value="F:aspartic-type endopeptidase activity"/>
    <property type="evidence" value="ECO:0007669"/>
    <property type="project" value="UniProtKB-KW"/>
</dbReference>
<dbReference type="SUPFAM" id="SSF50630">
    <property type="entry name" value="Acid proteases"/>
    <property type="match status" value="1"/>
</dbReference>
<dbReference type="InterPro" id="IPR033121">
    <property type="entry name" value="PEPTIDASE_A1"/>
</dbReference>
<dbReference type="Pfam" id="PF00026">
    <property type="entry name" value="Asp"/>
    <property type="match status" value="1"/>
</dbReference>
<sequence length="389" mass="42206">MYWSLLLSLVLGLQCVSAGFVVPLNRMKSLRQTLESKKLAGIVGSSGGDSNLVYGGDYPEPLKNYLDAQYYGIVSLGTPPQQFKVIFDTGSSNLWVPSKHCSLLNLACWTHSQYTDTASTTFKKNGTEFAIRYGSGAVSGYLSQDILQIGGLTIKSQTFGEAIKEPGLTFVAAKFDGILGLGYDNIAVDGVEPPFYNIIQQKLLEKNVFGFYLNRNPADDNGGEIMFGGIDQDKITGDISYAPVSRKGYWQFKVDAINMKENVYCSNCQAIADTGTSLIVGPTEVIAEVNKLIGSTSVINGANIVSCDQMKDMPNVDIVVAGKSFTLTPDDYVLKITEAGHTLCLSGFAGMDIPPPNGPLWILGDIFIGKYYTIFDMDQNQVGFAQVKK</sequence>
<feature type="signal peptide" evidence="10">
    <location>
        <begin position="1"/>
        <end position="18"/>
    </location>
</feature>
<dbReference type="AlphaFoldDB" id="A0A8D8WU33"/>
<evidence type="ECO:0000256" key="4">
    <source>
        <dbReference type="ARBA" id="ARBA00022801"/>
    </source>
</evidence>
<evidence type="ECO:0000256" key="7">
    <source>
        <dbReference type="PIRSR" id="PIRSR601461-1"/>
    </source>
</evidence>
<dbReference type="EMBL" id="HBUF01223213">
    <property type="protein sequence ID" value="CAG6670400.1"/>
    <property type="molecule type" value="Transcribed_RNA"/>
</dbReference>
<dbReference type="PRINTS" id="PR00792">
    <property type="entry name" value="PEPSIN"/>
</dbReference>
<evidence type="ECO:0000256" key="9">
    <source>
        <dbReference type="RuleBase" id="RU000454"/>
    </source>
</evidence>
<evidence type="ECO:0000313" key="12">
    <source>
        <dbReference type="EMBL" id="CAG6670399.1"/>
    </source>
</evidence>
<keyword evidence="5 8" id="KW-1015">Disulfide bond</keyword>
<organism evidence="12">
    <name type="scientific">Cacopsylla melanoneura</name>
    <dbReference type="NCBI Taxonomy" id="428564"/>
    <lineage>
        <taxon>Eukaryota</taxon>
        <taxon>Metazoa</taxon>
        <taxon>Ecdysozoa</taxon>
        <taxon>Arthropoda</taxon>
        <taxon>Hexapoda</taxon>
        <taxon>Insecta</taxon>
        <taxon>Pterygota</taxon>
        <taxon>Neoptera</taxon>
        <taxon>Paraneoptera</taxon>
        <taxon>Hemiptera</taxon>
        <taxon>Sternorrhyncha</taxon>
        <taxon>Psylloidea</taxon>
        <taxon>Psyllidae</taxon>
        <taxon>Psyllinae</taxon>
        <taxon>Cacopsylla</taxon>
    </lineage>
</organism>
<dbReference type="PROSITE" id="PS00141">
    <property type="entry name" value="ASP_PROTEASE"/>
    <property type="match status" value="2"/>
</dbReference>
<feature type="active site" evidence="7">
    <location>
        <position position="88"/>
    </location>
</feature>
<evidence type="ECO:0000259" key="11">
    <source>
        <dbReference type="PROSITE" id="PS51767"/>
    </source>
</evidence>
<dbReference type="FunFam" id="2.40.70.10:FF:000002">
    <property type="entry name" value="Vacuolar aspartic proteinase"/>
    <property type="match status" value="1"/>
</dbReference>
<feature type="disulfide bond" evidence="8">
    <location>
        <begin position="101"/>
        <end position="108"/>
    </location>
</feature>
<evidence type="ECO:0000256" key="2">
    <source>
        <dbReference type="ARBA" id="ARBA00022670"/>
    </source>
</evidence>
<dbReference type="FunFam" id="2.40.70.10:FF:000149">
    <property type="entry name" value="Uncharacterized protein"/>
    <property type="match status" value="1"/>
</dbReference>
<dbReference type="PANTHER" id="PTHR47966">
    <property type="entry name" value="BETA-SITE APP-CLEAVING ENZYME, ISOFORM A-RELATED"/>
    <property type="match status" value="1"/>
</dbReference>
<dbReference type="InterPro" id="IPR001461">
    <property type="entry name" value="Aspartic_peptidase_A1"/>
</dbReference>
<dbReference type="Gene3D" id="2.40.70.10">
    <property type="entry name" value="Acid Proteases"/>
    <property type="match status" value="2"/>
</dbReference>
<evidence type="ECO:0000256" key="8">
    <source>
        <dbReference type="PIRSR" id="PIRSR601461-2"/>
    </source>
</evidence>
<dbReference type="EMBL" id="HBUF01081705">
    <property type="protein sequence ID" value="CAG6633097.1"/>
    <property type="molecule type" value="Transcribed_RNA"/>
</dbReference>
<keyword evidence="2 9" id="KW-0645">Protease</keyword>
<keyword evidence="3 9" id="KW-0064">Aspartyl protease</keyword>
<name>A0A8D8WU33_9HEMI</name>
<dbReference type="PANTHER" id="PTHR47966:SF51">
    <property type="entry name" value="BETA-SITE APP-CLEAVING ENZYME, ISOFORM A-RELATED"/>
    <property type="match status" value="1"/>
</dbReference>
<evidence type="ECO:0000256" key="10">
    <source>
        <dbReference type="SAM" id="SignalP"/>
    </source>
</evidence>
<accession>A0A8D8WU33</accession>
<keyword evidence="6" id="KW-0325">Glycoprotein</keyword>
<dbReference type="EMBL" id="HBUF01569840">
    <property type="protein sequence ID" value="CAG6766022.1"/>
    <property type="molecule type" value="Transcribed_RNA"/>
</dbReference>
<keyword evidence="4 9" id="KW-0378">Hydrolase</keyword>
<reference evidence="12" key="1">
    <citation type="submission" date="2021-05" db="EMBL/GenBank/DDBJ databases">
        <authorList>
            <person name="Alioto T."/>
            <person name="Alioto T."/>
            <person name="Gomez Garrido J."/>
        </authorList>
    </citation>
    <scope>NUCLEOTIDE SEQUENCE</scope>
</reference>
<keyword evidence="10" id="KW-0732">Signal</keyword>
<evidence type="ECO:0000256" key="3">
    <source>
        <dbReference type="ARBA" id="ARBA00022750"/>
    </source>
</evidence>
<feature type="active site" evidence="7">
    <location>
        <position position="273"/>
    </location>
</feature>
<evidence type="ECO:0000256" key="1">
    <source>
        <dbReference type="ARBA" id="ARBA00007447"/>
    </source>
</evidence>
<comment type="similarity">
    <text evidence="1 9">Belongs to the peptidase A1 family.</text>
</comment>
<dbReference type="EMBL" id="HBUF01569839">
    <property type="protein sequence ID" value="CAG6766021.1"/>
    <property type="molecule type" value="Transcribed_RNA"/>
</dbReference>
<feature type="chain" id="PRO_5033671786" evidence="10">
    <location>
        <begin position="19"/>
        <end position="389"/>
    </location>
</feature>
<dbReference type="GO" id="GO:0006508">
    <property type="term" value="P:proteolysis"/>
    <property type="evidence" value="ECO:0007669"/>
    <property type="project" value="UniProtKB-KW"/>
</dbReference>
<protein>
    <submittedName>
        <fullName evidence="12">Lysosomal aspartic protease</fullName>
    </submittedName>
</protein>
<evidence type="ECO:0000256" key="6">
    <source>
        <dbReference type="ARBA" id="ARBA00023180"/>
    </source>
</evidence>
<dbReference type="InterPro" id="IPR001969">
    <property type="entry name" value="Aspartic_peptidase_AS"/>
</dbReference>